<evidence type="ECO:0000256" key="1">
    <source>
        <dbReference type="ARBA" id="ARBA00004474"/>
    </source>
</evidence>
<protein>
    <recommendedName>
        <fullName evidence="8">Large ribosomal subunit protein uL22c</fullName>
    </recommendedName>
</protein>
<keyword evidence="4" id="KW-0699">rRNA-binding</keyword>
<evidence type="ECO:0000256" key="8">
    <source>
        <dbReference type="ARBA" id="ARBA00035285"/>
    </source>
</evidence>
<evidence type="ECO:0000256" key="5">
    <source>
        <dbReference type="ARBA" id="ARBA00022884"/>
    </source>
</evidence>
<dbReference type="CDD" id="cd00336">
    <property type="entry name" value="Ribosomal_L22"/>
    <property type="match status" value="1"/>
</dbReference>
<dbReference type="AlphaFoldDB" id="A0A411L165"/>
<dbReference type="InterPro" id="IPR001063">
    <property type="entry name" value="Ribosomal_uL22"/>
</dbReference>
<dbReference type="GO" id="GO:0009536">
    <property type="term" value="C:plastid"/>
    <property type="evidence" value="ECO:0007669"/>
    <property type="project" value="UniProtKB-SubCell"/>
</dbReference>
<comment type="similarity">
    <text evidence="2 9">Belongs to the universal ribosomal protein uL22 family.</text>
</comment>
<dbReference type="InterPro" id="IPR036394">
    <property type="entry name" value="Ribosomal_uL22_sf"/>
</dbReference>
<reference evidence="10" key="1">
    <citation type="journal article" date="2019" name="Mol. Phylogenet. Evol.">
        <title>Plastid phylogenomic insights into the evolution of Caryophyllales.</title>
        <authorList>
            <person name="Yao G."/>
            <person name="Jin J.J."/>
            <person name="Li H.T."/>
            <person name="Yang J.B."/>
            <person name="Shiva Mandala V."/>
            <person name="Croley M."/>
            <person name="Mostow R."/>
            <person name="Douglas N.A."/>
            <person name="Chase M.W."/>
            <person name="Christenhusz M.J."/>
            <person name="Soltis D.E."/>
            <person name="Soltis P.S."/>
            <person name="Smith S.A."/>
            <person name="Brockington S.F."/>
            <person name="Moore M.J."/>
            <person name="Yi T.S."/>
            <person name="Li D.Z."/>
        </authorList>
    </citation>
    <scope>NUCLEOTIDE SEQUENCE</scope>
</reference>
<name>A0A411L165_SESPO</name>
<dbReference type="EMBL" id="MK330004">
    <property type="protein sequence ID" value="QBE86032.1"/>
    <property type="molecule type" value="Genomic_DNA"/>
</dbReference>
<proteinExistence type="inferred from homology"/>
<keyword evidence="6 9" id="KW-0689">Ribosomal protein</keyword>
<dbReference type="Pfam" id="PF00237">
    <property type="entry name" value="Ribosomal_L22"/>
    <property type="match status" value="1"/>
</dbReference>
<evidence type="ECO:0000313" key="10">
    <source>
        <dbReference type="EMBL" id="QBE86032.1"/>
    </source>
</evidence>
<evidence type="ECO:0000256" key="7">
    <source>
        <dbReference type="ARBA" id="ARBA00023274"/>
    </source>
</evidence>
<keyword evidence="5" id="KW-0694">RNA-binding</keyword>
<gene>
    <name evidence="10" type="primary">rpl22</name>
</gene>
<dbReference type="GeneID" id="39411299"/>
<geneLocation type="plastid" evidence="10"/>
<accession>A0A411L165</accession>
<evidence type="ECO:0000256" key="4">
    <source>
        <dbReference type="ARBA" id="ARBA00022730"/>
    </source>
</evidence>
<sequence>MAKRNSFWVKRLRRTSAPAQYINIKTPRLRRGRRKRNDELYASSQYISISPDKARRLIDPLRGCPYRFILTLLELMPYRACYPLFKLVYSAAASSGRKGLNKAGLFVKTIEVNKGATRKKVKPRARGRSYLIKRSTCHIKLVLRDETFFDDYNNYMHNLIPSDRQKVYDGMKYEPYDILEGVRWEEK</sequence>
<dbReference type="PANTHER" id="PTHR13501">
    <property type="entry name" value="CHLOROPLAST 50S RIBOSOMAL PROTEIN L22-RELATED"/>
    <property type="match status" value="1"/>
</dbReference>
<dbReference type="GO" id="GO:0019843">
    <property type="term" value="F:rRNA binding"/>
    <property type="evidence" value="ECO:0007669"/>
    <property type="project" value="UniProtKB-KW"/>
</dbReference>
<dbReference type="RefSeq" id="YP_009568200.1">
    <property type="nucleotide sequence ID" value="NC_041241.1"/>
</dbReference>
<dbReference type="Gene3D" id="3.90.470.10">
    <property type="entry name" value="Ribosomal protein L22/L17"/>
    <property type="match status" value="1"/>
</dbReference>
<evidence type="ECO:0000256" key="2">
    <source>
        <dbReference type="ARBA" id="ARBA00009451"/>
    </source>
</evidence>
<dbReference type="InterPro" id="IPR018260">
    <property type="entry name" value="Ribosomal_uL22_CS"/>
</dbReference>
<organism evidence="10">
    <name type="scientific">Sesuvium portulacastrum</name>
    <name type="common">Shoreline sea purslane</name>
    <name type="synonym">Portulaca portulacastrum</name>
    <dbReference type="NCBI Taxonomy" id="221166"/>
    <lineage>
        <taxon>Eukaryota</taxon>
        <taxon>Viridiplantae</taxon>
        <taxon>Streptophyta</taxon>
        <taxon>Embryophyta</taxon>
        <taxon>Tracheophyta</taxon>
        <taxon>Spermatophyta</taxon>
        <taxon>Magnoliopsida</taxon>
        <taxon>eudicotyledons</taxon>
        <taxon>Gunneridae</taxon>
        <taxon>Pentapetalae</taxon>
        <taxon>Caryophyllales</taxon>
        <taxon>Aizoaceae</taxon>
        <taxon>Sesuvium</taxon>
    </lineage>
</organism>
<evidence type="ECO:0000256" key="3">
    <source>
        <dbReference type="ARBA" id="ARBA00022640"/>
    </source>
</evidence>
<dbReference type="PROSITE" id="PS00464">
    <property type="entry name" value="RIBOSOMAL_L22"/>
    <property type="match status" value="1"/>
</dbReference>
<dbReference type="HAMAP" id="MF_01331_B">
    <property type="entry name" value="Ribosomal_uL22_B"/>
    <property type="match status" value="1"/>
</dbReference>
<evidence type="ECO:0000256" key="6">
    <source>
        <dbReference type="ARBA" id="ARBA00022980"/>
    </source>
</evidence>
<keyword evidence="3 10" id="KW-0934">Plastid</keyword>
<dbReference type="PANTHER" id="PTHR13501:SF10">
    <property type="entry name" value="LARGE RIBOSOMAL SUBUNIT PROTEIN UL22M"/>
    <property type="match status" value="1"/>
</dbReference>
<evidence type="ECO:0000256" key="9">
    <source>
        <dbReference type="RuleBase" id="RU004005"/>
    </source>
</evidence>
<dbReference type="GO" id="GO:0006412">
    <property type="term" value="P:translation"/>
    <property type="evidence" value="ECO:0007669"/>
    <property type="project" value="InterPro"/>
</dbReference>
<comment type="subcellular location">
    <subcellularLocation>
        <location evidence="1">Plastid</location>
    </subcellularLocation>
</comment>
<dbReference type="GO" id="GO:0015934">
    <property type="term" value="C:large ribosomal subunit"/>
    <property type="evidence" value="ECO:0007669"/>
    <property type="project" value="InterPro"/>
</dbReference>
<keyword evidence="7 9" id="KW-0687">Ribonucleoprotein</keyword>
<dbReference type="InterPro" id="IPR047867">
    <property type="entry name" value="Ribosomal_uL22_bac/org-type"/>
</dbReference>
<dbReference type="GO" id="GO:0003735">
    <property type="term" value="F:structural constituent of ribosome"/>
    <property type="evidence" value="ECO:0007669"/>
    <property type="project" value="InterPro"/>
</dbReference>
<dbReference type="InterPro" id="IPR005727">
    <property type="entry name" value="Ribosomal_uL22_bac/chlpt-type"/>
</dbReference>
<dbReference type="SUPFAM" id="SSF54843">
    <property type="entry name" value="Ribosomal protein L22"/>
    <property type="match status" value="1"/>
</dbReference>